<protein>
    <submittedName>
        <fullName evidence="2">BZ3500_MvSof-1268-A1-R1_Chr10-4g03096 protein</fullName>
    </submittedName>
</protein>
<proteinExistence type="predicted"/>
<feature type="region of interest" description="Disordered" evidence="1">
    <location>
        <begin position="43"/>
        <end position="76"/>
    </location>
</feature>
<evidence type="ECO:0000256" key="1">
    <source>
        <dbReference type="SAM" id="MobiDB-lite"/>
    </source>
</evidence>
<evidence type="ECO:0000313" key="2">
    <source>
        <dbReference type="EMBL" id="SDA01140.1"/>
    </source>
</evidence>
<organism evidence="2 3">
    <name type="scientific">Microbotryum saponariae</name>
    <dbReference type="NCBI Taxonomy" id="289078"/>
    <lineage>
        <taxon>Eukaryota</taxon>
        <taxon>Fungi</taxon>
        <taxon>Dikarya</taxon>
        <taxon>Basidiomycota</taxon>
        <taxon>Pucciniomycotina</taxon>
        <taxon>Microbotryomycetes</taxon>
        <taxon>Microbotryales</taxon>
        <taxon>Microbotryaceae</taxon>
        <taxon>Microbotryum</taxon>
    </lineage>
</organism>
<sequence length="76" mass="7910">MPLPKASCEVIVLDSDFSEDDEFEIVVVGPTLARPIGSLATVGAARPAASTARASTGPLTRQPPPRPPLTGPRFGR</sequence>
<dbReference type="Proteomes" id="UP000249723">
    <property type="component" value="Unassembled WGS sequence"/>
</dbReference>
<evidence type="ECO:0000313" key="3">
    <source>
        <dbReference type="Proteomes" id="UP000249723"/>
    </source>
</evidence>
<feature type="compositionally biased region" description="Low complexity" evidence="1">
    <location>
        <begin position="43"/>
        <end position="60"/>
    </location>
</feature>
<gene>
    <name evidence="2" type="ORF">BZ3500_MVSOF-1268-A1-R1_CHR10-4G03096</name>
</gene>
<dbReference type="EMBL" id="FMWP01000111">
    <property type="protein sequence ID" value="SDA01140.1"/>
    <property type="molecule type" value="Genomic_DNA"/>
</dbReference>
<reference evidence="3" key="1">
    <citation type="submission" date="2016-10" db="EMBL/GenBank/DDBJ databases">
        <authorList>
            <person name="Jeantristanb JTB J.-T."/>
            <person name="Ricardo R."/>
        </authorList>
    </citation>
    <scope>NUCLEOTIDE SEQUENCE [LARGE SCALE GENOMIC DNA]</scope>
</reference>
<feature type="compositionally biased region" description="Pro residues" evidence="1">
    <location>
        <begin position="61"/>
        <end position="70"/>
    </location>
</feature>
<dbReference type="AlphaFoldDB" id="A0A2X0M3N9"/>
<keyword evidence="3" id="KW-1185">Reference proteome</keyword>
<name>A0A2X0M3N9_9BASI</name>
<accession>A0A2X0M3N9</accession>